<reference evidence="5" key="1">
    <citation type="submission" date="2012-04" db="EMBL/GenBank/DDBJ databases">
        <title>Finished genome of Dactylococcopsis salina PCC 8305.</title>
        <authorList>
            <consortium name="US DOE Joint Genome Institute"/>
            <person name="Gugger M."/>
            <person name="Coursin T."/>
            <person name="Rippka R."/>
            <person name="Tandeau De Marsac N."/>
            <person name="Huntemann M."/>
            <person name="Wei C.-L."/>
            <person name="Han J."/>
            <person name="Detter J.C."/>
            <person name="Han C."/>
            <person name="Tapia R."/>
            <person name="Daligault H."/>
            <person name="Chen A."/>
            <person name="Krypides N."/>
            <person name="Mavromatis K."/>
            <person name="Markowitz V."/>
            <person name="Szeto E."/>
            <person name="Ivanova N."/>
            <person name="Ovchinnikova G."/>
            <person name="Pagani I."/>
            <person name="Pati A."/>
            <person name="Goodwin L."/>
            <person name="Peters L."/>
            <person name="Pitluck S."/>
            <person name="Woyke T."/>
            <person name="Kerfeld C."/>
        </authorList>
    </citation>
    <scope>NUCLEOTIDE SEQUENCE [LARGE SCALE GENOMIC DNA]</scope>
    <source>
        <strain evidence="5">PCC 8305</strain>
    </source>
</reference>
<accession>K9YSB8</accession>
<dbReference type="KEGG" id="dsl:Dacsa_0199"/>
<dbReference type="InterPro" id="IPR012827">
    <property type="entry name" value="Hemerythrin_metal-bd"/>
</dbReference>
<sequence>MQIAHWSEDYETGFPVIDQQHQQMFALVNQLQEAMLKSADPTLLKQLLNALLKDTIAHFTLEEDLMLEHGYPSFQPVY</sequence>
<name>K9YSB8_DACS8</name>
<dbReference type="Gene3D" id="1.20.120.50">
    <property type="entry name" value="Hemerythrin-like"/>
    <property type="match status" value="1"/>
</dbReference>
<evidence type="ECO:0000256" key="2">
    <source>
        <dbReference type="ARBA" id="ARBA00022723"/>
    </source>
</evidence>
<dbReference type="CDD" id="cd12107">
    <property type="entry name" value="Hemerythrin"/>
    <property type="match status" value="1"/>
</dbReference>
<evidence type="ECO:0000256" key="3">
    <source>
        <dbReference type="ARBA" id="ARBA00023004"/>
    </source>
</evidence>
<dbReference type="RefSeq" id="WP_015228026.1">
    <property type="nucleotide sequence ID" value="NC_019780.1"/>
</dbReference>
<dbReference type="PANTHER" id="PTHR37164">
    <property type="entry name" value="BACTERIOHEMERYTHRIN"/>
    <property type="match status" value="1"/>
</dbReference>
<dbReference type="PANTHER" id="PTHR37164:SF1">
    <property type="entry name" value="BACTERIOHEMERYTHRIN"/>
    <property type="match status" value="1"/>
</dbReference>
<keyword evidence="2" id="KW-0479">Metal-binding</keyword>
<keyword evidence="6" id="KW-1185">Reference proteome</keyword>
<proteinExistence type="inferred from homology"/>
<gene>
    <name evidence="5" type="ORF">Dacsa_0199</name>
</gene>
<dbReference type="EMBL" id="CP003944">
    <property type="protein sequence ID" value="AFZ49013.1"/>
    <property type="molecule type" value="Genomic_DNA"/>
</dbReference>
<evidence type="ECO:0000313" key="6">
    <source>
        <dbReference type="Proteomes" id="UP000010482"/>
    </source>
</evidence>
<dbReference type="STRING" id="13035.Dacsa_0199"/>
<dbReference type="OrthoDB" id="9797092at2"/>
<dbReference type="Pfam" id="PF01814">
    <property type="entry name" value="Hemerythrin"/>
    <property type="match status" value="1"/>
</dbReference>
<comment type="similarity">
    <text evidence="1">Belongs to the hemerythrin family.</text>
</comment>
<protein>
    <submittedName>
        <fullName evidence="5">Hemerythrin-like metal-binding domain-containing protein</fullName>
    </submittedName>
</protein>
<organism evidence="5 6">
    <name type="scientific">Dactylococcopsis salina (strain PCC 8305)</name>
    <name type="common">Myxobactron salinum</name>
    <dbReference type="NCBI Taxonomy" id="13035"/>
    <lineage>
        <taxon>Bacteria</taxon>
        <taxon>Bacillati</taxon>
        <taxon>Cyanobacteriota</taxon>
        <taxon>Cyanophyceae</taxon>
        <taxon>Nodosilineales</taxon>
        <taxon>Cymatolegaceae</taxon>
        <taxon>Dactylococcopsis</taxon>
    </lineage>
</organism>
<feature type="domain" description="Hemerythrin-like" evidence="4">
    <location>
        <begin position="14"/>
        <end position="74"/>
    </location>
</feature>
<dbReference type="Proteomes" id="UP000010482">
    <property type="component" value="Chromosome"/>
</dbReference>
<evidence type="ECO:0000259" key="4">
    <source>
        <dbReference type="Pfam" id="PF01814"/>
    </source>
</evidence>
<evidence type="ECO:0000313" key="5">
    <source>
        <dbReference type="EMBL" id="AFZ49013.1"/>
    </source>
</evidence>
<dbReference type="NCBIfam" id="TIGR02481">
    <property type="entry name" value="hemeryth_dom"/>
    <property type="match status" value="1"/>
</dbReference>
<dbReference type="HOGENOM" id="CLU_2616126_0_0_3"/>
<dbReference type="InterPro" id="IPR012312">
    <property type="entry name" value="Hemerythrin-like"/>
</dbReference>
<keyword evidence="3" id="KW-0408">Iron</keyword>
<dbReference type="GO" id="GO:0046872">
    <property type="term" value="F:metal ion binding"/>
    <property type="evidence" value="ECO:0007669"/>
    <property type="project" value="UniProtKB-KW"/>
</dbReference>
<dbReference type="SUPFAM" id="SSF47188">
    <property type="entry name" value="Hemerythrin-like"/>
    <property type="match status" value="1"/>
</dbReference>
<evidence type="ECO:0000256" key="1">
    <source>
        <dbReference type="ARBA" id="ARBA00010587"/>
    </source>
</evidence>
<dbReference type="InterPro" id="IPR035938">
    <property type="entry name" value="Hemerythrin-like_sf"/>
</dbReference>
<dbReference type="InterPro" id="IPR050669">
    <property type="entry name" value="Hemerythrin"/>
</dbReference>
<dbReference type="AlphaFoldDB" id="K9YSB8"/>
<dbReference type="eggNOG" id="COG2703">
    <property type="taxonomic scope" value="Bacteria"/>
</dbReference>